<dbReference type="RefSeq" id="XP_030848231.1">
    <property type="nucleotide sequence ID" value="XM_030992371.1"/>
</dbReference>
<dbReference type="PANTHER" id="PTHR24049:SF39">
    <property type="entry name" value="EGF-LIKE DOMAIN-CONTAINING PROTEIN"/>
    <property type="match status" value="1"/>
</dbReference>
<dbReference type="FunFam" id="2.10.25.10:FF:000425">
    <property type="entry name" value="Eyes shut homolog"/>
    <property type="match status" value="1"/>
</dbReference>
<evidence type="ECO:0000313" key="24">
    <source>
        <dbReference type="Proteomes" id="UP000007110"/>
    </source>
</evidence>
<dbReference type="PANTHER" id="PTHR24049">
    <property type="entry name" value="CRUMBS FAMILY MEMBER"/>
    <property type="match status" value="1"/>
</dbReference>
<evidence type="ECO:0000256" key="10">
    <source>
        <dbReference type="ARBA" id="ARBA00022737"/>
    </source>
</evidence>
<feature type="domain" description="EGF-like" evidence="20">
    <location>
        <begin position="336"/>
        <end position="373"/>
    </location>
</feature>
<evidence type="ECO:0000256" key="19">
    <source>
        <dbReference type="SAM" id="SignalP"/>
    </source>
</evidence>
<dbReference type="OMA" id="FGYDECQ"/>
<feature type="domain" description="HYR" evidence="21">
    <location>
        <begin position="504"/>
        <end position="589"/>
    </location>
</feature>
<dbReference type="GO" id="GO:0035282">
    <property type="term" value="P:segmentation"/>
    <property type="evidence" value="ECO:0007669"/>
    <property type="project" value="UniProtKB-ARBA"/>
</dbReference>
<dbReference type="GO" id="GO:0007154">
    <property type="term" value="P:cell communication"/>
    <property type="evidence" value="ECO:0007669"/>
    <property type="project" value="UniProtKB-ARBA"/>
</dbReference>
<feature type="domain" description="EGF-like" evidence="20">
    <location>
        <begin position="1435"/>
        <end position="1476"/>
    </location>
</feature>
<evidence type="ECO:0000256" key="8">
    <source>
        <dbReference type="ARBA" id="ARBA00022692"/>
    </source>
</evidence>
<dbReference type="Gene3D" id="2.10.25.10">
    <property type="entry name" value="Laminin"/>
    <property type="match status" value="23"/>
</dbReference>
<evidence type="ECO:0000256" key="5">
    <source>
        <dbReference type="ARBA" id="ARBA00022490"/>
    </source>
</evidence>
<dbReference type="InParanoid" id="A0A7M7PCA6"/>
<dbReference type="Pfam" id="PF02014">
    <property type="entry name" value="Reeler"/>
    <property type="match status" value="1"/>
</dbReference>
<feature type="disulfide bond" evidence="16">
    <location>
        <begin position="1349"/>
        <end position="1358"/>
    </location>
</feature>
<dbReference type="Pfam" id="PF02494">
    <property type="entry name" value="HYR"/>
    <property type="match status" value="5"/>
</dbReference>
<feature type="domain" description="EGF-like" evidence="20">
    <location>
        <begin position="1514"/>
        <end position="1556"/>
    </location>
</feature>
<keyword evidence="4" id="KW-1003">Cell membrane</keyword>
<feature type="compositionally biased region" description="Polar residues" evidence="17">
    <location>
        <begin position="523"/>
        <end position="537"/>
    </location>
</feature>
<feature type="disulfide bond" evidence="16">
    <location>
        <begin position="1268"/>
        <end position="1277"/>
    </location>
</feature>
<dbReference type="OrthoDB" id="283575at2759"/>
<evidence type="ECO:0000256" key="14">
    <source>
        <dbReference type="ARBA" id="ARBA00023157"/>
    </source>
</evidence>
<dbReference type="InterPro" id="IPR003410">
    <property type="entry name" value="HYR_dom"/>
</dbReference>
<protein>
    <submittedName>
        <fullName evidence="23">Uncharacterized protein</fullName>
    </submittedName>
</protein>
<evidence type="ECO:0000259" key="20">
    <source>
        <dbReference type="PROSITE" id="PS50026"/>
    </source>
</evidence>
<feature type="disulfide bond" evidence="16">
    <location>
        <begin position="942"/>
        <end position="959"/>
    </location>
</feature>
<feature type="domain" description="EGF-like" evidence="20">
    <location>
        <begin position="1558"/>
        <end position="1600"/>
    </location>
</feature>
<feature type="disulfide bond" evidence="16">
    <location>
        <begin position="222"/>
        <end position="239"/>
    </location>
</feature>
<feature type="domain" description="EGF-like" evidence="20">
    <location>
        <begin position="857"/>
        <end position="893"/>
    </location>
</feature>
<feature type="domain" description="EGF-like" evidence="20">
    <location>
        <begin position="1204"/>
        <end position="1239"/>
    </location>
</feature>
<feature type="disulfide bond" evidence="16">
    <location>
        <begin position="961"/>
        <end position="970"/>
    </location>
</feature>
<accession>A0A7M7PCA6</accession>
<feature type="domain" description="EGF-like" evidence="20">
    <location>
        <begin position="1046"/>
        <end position="1085"/>
    </location>
</feature>
<dbReference type="InterPro" id="IPR000742">
    <property type="entry name" value="EGF"/>
</dbReference>
<feature type="disulfide bond" evidence="16">
    <location>
        <begin position="883"/>
        <end position="892"/>
    </location>
</feature>
<keyword evidence="10" id="KW-0677">Repeat</keyword>
<dbReference type="GO" id="GO:0019904">
    <property type="term" value="F:protein domain specific binding"/>
    <property type="evidence" value="ECO:0007669"/>
    <property type="project" value="UniProtKB-ARBA"/>
</dbReference>
<evidence type="ECO:0000256" key="17">
    <source>
        <dbReference type="SAM" id="MobiDB-lite"/>
    </source>
</evidence>
<feature type="region of interest" description="Disordered" evidence="17">
    <location>
        <begin position="1608"/>
        <end position="1654"/>
    </location>
</feature>
<dbReference type="GO" id="GO:0005509">
    <property type="term" value="F:calcium ion binding"/>
    <property type="evidence" value="ECO:0007669"/>
    <property type="project" value="InterPro"/>
</dbReference>
<comment type="caution">
    <text evidence="16">Lacks conserved residue(s) required for the propagation of feature annotation.</text>
</comment>
<feature type="domain" description="HYR" evidence="21">
    <location>
        <begin position="773"/>
        <end position="856"/>
    </location>
</feature>
<evidence type="ECO:0000256" key="1">
    <source>
        <dbReference type="ARBA" id="ARBA00004251"/>
    </source>
</evidence>
<feature type="disulfide bond" evidence="16">
    <location>
        <begin position="321"/>
        <end position="330"/>
    </location>
</feature>
<feature type="domain" description="EGF-like" evidence="20">
    <location>
        <begin position="253"/>
        <end position="292"/>
    </location>
</feature>
<evidence type="ECO:0000256" key="12">
    <source>
        <dbReference type="ARBA" id="ARBA00022989"/>
    </source>
</evidence>
<keyword evidence="7 16" id="KW-0245">EGF-like domain</keyword>
<dbReference type="GO" id="GO:0005886">
    <property type="term" value="C:plasma membrane"/>
    <property type="evidence" value="ECO:0007669"/>
    <property type="project" value="UniProtKB-SubCell"/>
</dbReference>
<organism evidence="23 24">
    <name type="scientific">Strongylocentrotus purpuratus</name>
    <name type="common">Purple sea urchin</name>
    <dbReference type="NCBI Taxonomy" id="7668"/>
    <lineage>
        <taxon>Eukaryota</taxon>
        <taxon>Metazoa</taxon>
        <taxon>Echinodermata</taxon>
        <taxon>Eleutherozoa</taxon>
        <taxon>Echinozoa</taxon>
        <taxon>Echinoidea</taxon>
        <taxon>Euechinoidea</taxon>
        <taxon>Echinacea</taxon>
        <taxon>Camarodonta</taxon>
        <taxon>Echinidea</taxon>
        <taxon>Strongylocentrotidae</taxon>
        <taxon>Strongylocentrotus</taxon>
    </lineage>
</organism>
<feature type="domain" description="EGF-like" evidence="20">
    <location>
        <begin position="1323"/>
        <end position="1359"/>
    </location>
</feature>
<dbReference type="GO" id="GO:0005737">
    <property type="term" value="C:cytoplasm"/>
    <property type="evidence" value="ECO:0007669"/>
    <property type="project" value="UniProtKB-SubCell"/>
</dbReference>
<dbReference type="InterPro" id="IPR002861">
    <property type="entry name" value="Reeler_dom"/>
</dbReference>
<feature type="disulfide bond" evidence="16">
    <location>
        <begin position="1311"/>
        <end position="1320"/>
    </location>
</feature>
<feature type="disulfide bond" evidence="16">
    <location>
        <begin position="282"/>
        <end position="291"/>
    </location>
</feature>
<evidence type="ECO:0000259" key="21">
    <source>
        <dbReference type="PROSITE" id="PS50825"/>
    </source>
</evidence>
<dbReference type="InterPro" id="IPR042307">
    <property type="entry name" value="Reeler_sf"/>
</dbReference>
<sequence length="1783" mass="184386">MAGNVMTLLSFMIGAFSFLVFCQVQNSNAYPTGAVISACGDMTPNHGFSAQTSVSPYSITVSSAFYQPGQQMTVTISTNTGSLALKGILLQARRTGTDQIIGTWSLLGTTGFQTLACSGANSAVTHTSNADKPAAFQFRWTPPDVNGDDIYMTATFVQTMPVFWVAERTSNIQLETCNANGAKLCGANGNCESLIGGGINCVCEEGYTGILCTMGPCDSDPCVNGGTCTYSAGDTTFTCSCPPPLGGPTCQTVQDLCNGNLCENEAGCTSAPGANPPYTCQCQAGFSGFFCGTDNCITNNDWICNNGTCETIQGGGIRCNCFEGFTGTVCDQKSTTTTPCNPDPCKNEGVCAIRGDTWYTCTCPATYVGTNCDIPAPCNPSLCENGGTCTVTDVESYSCACPPLYTGINCQTSVTSSGDTFPPVVSNCPSDIVRTVPAGTVALMVSWVEPTANDNVGVQTFESSVPSGTNFPADTTTNVQYTATDFSGNSDTSCSFTVRVTTEADITPPTVEGCPTDIVHTVTPGTSSRPVTWNEPTATDDGSGLESFTSSATSGTNFPADTTTTVVYRAVDNAGNEDRSCEFTVRIITSSNGADTVPPIITNCPADIVITALPGQQGVEASWIAPSASDSSGVLSLTPNIPSGTTFSVGFTATIVYTATDNLGNTDDTTCRFTITILSSSGPSVDTTPPTVNNCPLDFTINANAEEQVAPVTWSSPTAFDASGVASITSIPVSGSLLPVGEATIVTFSVADNVGNIDISCRFVATVAASSSADTTLPTITGCPGDITDTALPGDNTLSVTWDEPQASDASGIQSFTPNIQSGFNFPTGRTINVVYTAVDNAGNIQRCGFTVTVNAASDPCTSSPCQNDGTCLPSGTGFVCMCPISHTGRLCDVPIDFCLQANACINGGTCVSESEGFRCICPSTHAGVNCQNVNPCSSTPCQSGGQCNAADDFSSFTCQCVLPYTGTTCNQSPCDSNPCLNGGACGITATGYMCNCPPTHTGERCGDIAPCGLSPCKNNGICTNDGSTFSCSCPDPFTGLTCVETKQDCRTATACQNDGNCLINQGTGVYQCVCPVNAMGEFCEILTPDCTNSLPCQNGGTCALVLTSYQCQCTPLFEGDQCGLDITDCRSPDNSCVNGGTCMLQSGIYACVCPEFFQLPRCIVELTGCLRDPCQNGGTCAFNQNGDLVCECPGGYAGPQCESAITCESSPCQNGGTCFESGFGAGYICQCPTNFTGLVCETEKCTPSTCQNGGTCIDDTTGFNCQCPAGYSGDRCDTPDSASPCDSSPCGGNGATCLEDGNSQSYICICPPGRSPPNCDGQVQTCSSSPCQNGGTCSGDANGYTCQCPVGYNGVNCQNPVQTCSSSPCQNGGTCSGDANGYTCQCPVGYNGVNCQNPACDSSPCQNDGTCSGDANGYTCQCPVGFDGVNCENTVLPCESSPCLNGATCHNLADVLKDLPYSCMCAPGFNGPSCENVLNCSSSPCQNGGMCMEEANGYTCQCPSMYTGTNCEVVLPCESSSPCLNGATCQNIEDVMNNLPYTCMCAPGFDGPICDNESVTCDDDPCEPGGTCIPLDVLNQLGLFYTCFCPDKSSGPNCTVLTTPASTTTVTTTTPTPTTTSPTTPSTELNRTTPTTEPTTPTTMLTTSATPELSTPNDTTCLNGMNCVNGMCLNAKCDCDDGYEGDYCESEIDLCGLDNPCMNNGDCITTLGSYACNCQNGFTGLRCTIGTDPNDTFTDDLLLPVWWIVIIAVIALLIVILLFIVACTCNLSSPKGDKEPLA</sequence>
<feature type="disulfide bond" evidence="16">
    <location>
        <begin position="1387"/>
        <end position="1396"/>
    </location>
</feature>
<keyword evidence="24" id="KW-1185">Reference proteome</keyword>
<dbReference type="InterPro" id="IPR051022">
    <property type="entry name" value="Notch_Cell-Fate_Det"/>
</dbReference>
<reference evidence="24" key="1">
    <citation type="submission" date="2015-02" db="EMBL/GenBank/DDBJ databases">
        <title>Genome sequencing for Strongylocentrotus purpuratus.</title>
        <authorList>
            <person name="Murali S."/>
            <person name="Liu Y."/>
            <person name="Vee V."/>
            <person name="English A."/>
            <person name="Wang M."/>
            <person name="Skinner E."/>
            <person name="Han Y."/>
            <person name="Muzny D.M."/>
            <person name="Worley K.C."/>
            <person name="Gibbs R.A."/>
        </authorList>
    </citation>
    <scope>NUCLEOTIDE SEQUENCE</scope>
</reference>
<feature type="domain" description="EGF-like" evidence="20">
    <location>
        <begin position="213"/>
        <end position="251"/>
    </location>
</feature>
<evidence type="ECO:0000256" key="15">
    <source>
        <dbReference type="ARBA" id="ARBA00023180"/>
    </source>
</evidence>
<evidence type="ECO:0000256" key="7">
    <source>
        <dbReference type="ARBA" id="ARBA00022536"/>
    </source>
</evidence>
<keyword evidence="6" id="KW-0964">Secreted</keyword>
<dbReference type="GO" id="GO:0009952">
    <property type="term" value="P:anterior/posterior pattern specification"/>
    <property type="evidence" value="ECO:0007669"/>
    <property type="project" value="UniProtKB-ARBA"/>
</dbReference>
<feature type="disulfide bond" evidence="16">
    <location>
        <begin position="1193"/>
        <end position="1202"/>
    </location>
</feature>
<evidence type="ECO:0000256" key="13">
    <source>
        <dbReference type="ARBA" id="ARBA00023136"/>
    </source>
</evidence>
<dbReference type="PROSITE" id="PS01186">
    <property type="entry name" value="EGF_2"/>
    <property type="match status" value="13"/>
</dbReference>
<evidence type="ECO:0000256" key="18">
    <source>
        <dbReference type="SAM" id="Phobius"/>
    </source>
</evidence>
<feature type="domain" description="EGF-like" evidence="20">
    <location>
        <begin position="1242"/>
        <end position="1278"/>
    </location>
</feature>
<dbReference type="PROSITE" id="PS50026">
    <property type="entry name" value="EGF_3"/>
    <property type="match status" value="25"/>
</dbReference>
<feature type="transmembrane region" description="Helical" evidence="18">
    <location>
        <begin position="1746"/>
        <end position="1772"/>
    </location>
</feature>
<feature type="domain" description="EGF-like" evidence="20">
    <location>
        <begin position="972"/>
        <end position="1007"/>
    </location>
</feature>
<feature type="disulfide bond" evidence="16">
    <location>
        <begin position="1546"/>
        <end position="1555"/>
    </location>
</feature>
<dbReference type="GO" id="GO:0042063">
    <property type="term" value="P:gliogenesis"/>
    <property type="evidence" value="ECO:0007669"/>
    <property type="project" value="UniProtKB-ARBA"/>
</dbReference>
<dbReference type="GO" id="GO:0000902">
    <property type="term" value="P:cell morphogenesis"/>
    <property type="evidence" value="ECO:0007669"/>
    <property type="project" value="UniProtKB-ARBA"/>
</dbReference>
<feature type="disulfide bond" evidence="16">
    <location>
        <begin position="1154"/>
        <end position="1163"/>
    </location>
</feature>
<feature type="chain" id="PRO_5029605404" evidence="19">
    <location>
        <begin position="30"/>
        <end position="1783"/>
    </location>
</feature>
<feature type="disulfide bond" evidence="16">
    <location>
        <begin position="1466"/>
        <end position="1475"/>
    </location>
</feature>
<evidence type="ECO:0000256" key="4">
    <source>
        <dbReference type="ARBA" id="ARBA00022475"/>
    </source>
</evidence>
<dbReference type="GO" id="GO:0048646">
    <property type="term" value="P:anatomical structure formation involved in morphogenesis"/>
    <property type="evidence" value="ECO:0007669"/>
    <property type="project" value="UniProtKB-ARBA"/>
</dbReference>
<dbReference type="CDD" id="cd08544">
    <property type="entry name" value="Reeler"/>
    <property type="match status" value="1"/>
</dbReference>
<feature type="domain" description="HYR" evidence="21">
    <location>
        <begin position="685"/>
        <end position="769"/>
    </location>
</feature>
<feature type="domain" description="EGF-like" evidence="20">
    <location>
        <begin position="1087"/>
        <end position="1124"/>
    </location>
</feature>
<dbReference type="PROSITE" id="PS00010">
    <property type="entry name" value="ASX_HYDROXYL"/>
    <property type="match status" value="2"/>
</dbReference>
<dbReference type="FunFam" id="2.60.40.4060:FF:000003">
    <property type="entry name" value="Ferric chelate reductase 1"/>
    <property type="match status" value="1"/>
</dbReference>
<feature type="domain" description="EGF-like" evidence="20">
    <location>
        <begin position="1166"/>
        <end position="1203"/>
    </location>
</feature>
<feature type="domain" description="Reelin" evidence="22">
    <location>
        <begin position="20"/>
        <end position="190"/>
    </location>
</feature>
<dbReference type="SMART" id="SM00181">
    <property type="entry name" value="EGF"/>
    <property type="match status" value="27"/>
</dbReference>
<feature type="domain" description="EGF-like" evidence="20">
    <location>
        <begin position="1398"/>
        <end position="1433"/>
    </location>
</feature>
<dbReference type="CDD" id="cd00054">
    <property type="entry name" value="EGF_CA"/>
    <property type="match status" value="10"/>
</dbReference>
<keyword evidence="13 18" id="KW-0472">Membrane</keyword>
<dbReference type="EnsemblMetazoa" id="XM_030992371">
    <property type="protein sequence ID" value="XP_030848231"/>
    <property type="gene ID" value="LOC105440969"/>
</dbReference>
<comment type="subcellular location">
    <subcellularLocation>
        <location evidence="1">Cell membrane</location>
        <topology evidence="1">Single-pass type I membrane protein</topology>
    </subcellularLocation>
    <subcellularLocation>
        <location evidence="2">Cytoplasm</location>
    </subcellularLocation>
    <subcellularLocation>
        <location evidence="3">Secreted</location>
    </subcellularLocation>
</comment>
<feature type="disulfide bond" evidence="16">
    <location>
        <begin position="1114"/>
        <end position="1123"/>
    </location>
</feature>
<keyword evidence="15" id="KW-0325">Glycoprotein</keyword>
<evidence type="ECO:0000256" key="16">
    <source>
        <dbReference type="PROSITE-ProRule" id="PRU00076"/>
    </source>
</evidence>
<feature type="disulfide bond" evidence="16">
    <location>
        <begin position="1034"/>
        <end position="1043"/>
    </location>
</feature>
<feature type="domain" description="EGF-like" evidence="20">
    <location>
        <begin position="895"/>
        <end position="932"/>
    </location>
</feature>
<feature type="disulfide bond" evidence="16">
    <location>
        <begin position="1503"/>
        <end position="1512"/>
    </location>
</feature>
<keyword evidence="8 18" id="KW-0812">Transmembrane</keyword>
<feature type="domain" description="HYR" evidence="21">
    <location>
        <begin position="594"/>
        <end position="679"/>
    </location>
</feature>
<evidence type="ECO:0000256" key="3">
    <source>
        <dbReference type="ARBA" id="ARBA00004613"/>
    </source>
</evidence>
<dbReference type="InterPro" id="IPR001881">
    <property type="entry name" value="EGF-like_Ca-bd_dom"/>
</dbReference>
<evidence type="ECO:0000256" key="11">
    <source>
        <dbReference type="ARBA" id="ARBA00022837"/>
    </source>
</evidence>
<evidence type="ECO:0000256" key="9">
    <source>
        <dbReference type="ARBA" id="ARBA00022729"/>
    </source>
</evidence>
<feature type="compositionally biased region" description="Polar residues" evidence="17">
    <location>
        <begin position="546"/>
        <end position="556"/>
    </location>
</feature>
<keyword evidence="11" id="KW-0106">Calcium</keyword>
<feature type="domain" description="EGF-like" evidence="20">
    <location>
        <begin position="1008"/>
        <end position="1044"/>
    </location>
</feature>
<feature type="region of interest" description="Disordered" evidence="17">
    <location>
        <begin position="522"/>
        <end position="556"/>
    </location>
</feature>
<dbReference type="GO" id="GO:0048863">
    <property type="term" value="P:stem cell differentiation"/>
    <property type="evidence" value="ECO:0007669"/>
    <property type="project" value="UniProtKB-ARBA"/>
</dbReference>
<dbReference type="PROSITE" id="PS51019">
    <property type="entry name" value="REELIN"/>
    <property type="match status" value="1"/>
</dbReference>
<keyword evidence="5" id="KW-0963">Cytoplasm</keyword>
<feature type="disulfide bond" evidence="16">
    <location>
        <begin position="241"/>
        <end position="250"/>
    </location>
</feature>
<feature type="domain" description="EGF-like" evidence="20">
    <location>
        <begin position="1361"/>
        <end position="1397"/>
    </location>
</feature>
<dbReference type="PROSITE" id="PS50825">
    <property type="entry name" value="HYR"/>
    <property type="match status" value="5"/>
</dbReference>
<feature type="disulfide bond" evidence="16">
    <location>
        <begin position="1056"/>
        <end position="1073"/>
    </location>
</feature>
<dbReference type="FunFam" id="2.10.25.10:FF:000122">
    <property type="entry name" value="Protein crumbs homolog 2"/>
    <property type="match status" value="1"/>
</dbReference>
<dbReference type="GeneID" id="105440969"/>
<feature type="domain" description="EGF-like" evidence="20">
    <location>
        <begin position="1692"/>
        <end position="1729"/>
    </location>
</feature>
<dbReference type="Proteomes" id="UP000007110">
    <property type="component" value="Unassembled WGS sequence"/>
</dbReference>
<feature type="domain" description="HYR" evidence="21">
    <location>
        <begin position="418"/>
        <end position="502"/>
    </location>
</feature>
<name>A0A7M7PCA6_STRPU</name>
<dbReference type="FunFam" id="2.10.25.10:FF:000391">
    <property type="entry name" value="Weary, isoform C"/>
    <property type="match status" value="2"/>
</dbReference>
<proteinExistence type="predicted"/>
<dbReference type="FunFam" id="2.10.25.10:FF:000012">
    <property type="entry name" value="Delta-like protein"/>
    <property type="match status" value="2"/>
</dbReference>
<dbReference type="InterPro" id="IPR013032">
    <property type="entry name" value="EGF-like_CS"/>
</dbReference>
<feature type="domain" description="EGF-like" evidence="20">
    <location>
        <begin position="300"/>
        <end position="331"/>
    </location>
</feature>
<feature type="disulfide bond" evidence="16">
    <location>
        <begin position="1075"/>
        <end position="1084"/>
    </location>
</feature>
<feature type="disulfide bond" evidence="16">
    <location>
        <begin position="1719"/>
        <end position="1728"/>
    </location>
</feature>
<dbReference type="KEGG" id="spu:105440969"/>
<evidence type="ECO:0000259" key="22">
    <source>
        <dbReference type="PROSITE" id="PS51019"/>
    </source>
</evidence>
<dbReference type="FunFam" id="2.10.25.10:FF:000230">
    <property type="entry name" value="Delta-like protein"/>
    <property type="match status" value="1"/>
</dbReference>
<dbReference type="SUPFAM" id="SSF57196">
    <property type="entry name" value="EGF/Laminin"/>
    <property type="match status" value="21"/>
</dbReference>
<feature type="domain" description="EGF-like" evidence="20">
    <location>
        <begin position="1126"/>
        <end position="1164"/>
    </location>
</feature>
<feature type="disulfide bond" evidence="16">
    <location>
        <begin position="1213"/>
        <end position="1230"/>
    </location>
</feature>
<dbReference type="GO" id="GO:0023052">
    <property type="term" value="P:signaling"/>
    <property type="evidence" value="ECO:0007669"/>
    <property type="project" value="UniProtKB-ARBA"/>
</dbReference>
<reference evidence="23" key="2">
    <citation type="submission" date="2021-01" db="UniProtKB">
        <authorList>
            <consortium name="EnsemblMetazoa"/>
        </authorList>
    </citation>
    <scope>IDENTIFICATION</scope>
</reference>
<feature type="disulfide bond" evidence="16">
    <location>
        <begin position="1423"/>
        <end position="1432"/>
    </location>
</feature>
<dbReference type="GO" id="GO:0048666">
    <property type="term" value="P:neuron development"/>
    <property type="evidence" value="ECO:0007669"/>
    <property type="project" value="UniProtKB-ARBA"/>
</dbReference>
<dbReference type="Pfam" id="PF12661">
    <property type="entry name" value="hEGF"/>
    <property type="match status" value="1"/>
</dbReference>
<dbReference type="PRINTS" id="PR00010">
    <property type="entry name" value="EGFBLOOD"/>
</dbReference>
<feature type="disulfide bond" evidence="16">
    <location>
        <begin position="1590"/>
        <end position="1599"/>
    </location>
</feature>
<dbReference type="InterPro" id="IPR000152">
    <property type="entry name" value="EGF-type_Asp/Asn_hydroxyl_site"/>
</dbReference>
<feature type="domain" description="EGF-like" evidence="20">
    <location>
        <begin position="374"/>
        <end position="411"/>
    </location>
</feature>
<dbReference type="Gene3D" id="2.60.40.4060">
    <property type="entry name" value="Reeler domain"/>
    <property type="match status" value="1"/>
</dbReference>
<feature type="disulfide bond" evidence="16">
    <location>
        <begin position="997"/>
        <end position="1006"/>
    </location>
</feature>
<feature type="domain" description="EGF-like" evidence="20">
    <location>
        <begin position="933"/>
        <end position="971"/>
    </location>
</feature>
<dbReference type="Pfam" id="PF00008">
    <property type="entry name" value="EGF"/>
    <property type="match status" value="15"/>
</dbReference>
<feature type="disulfide bond" evidence="16">
    <location>
        <begin position="363"/>
        <end position="372"/>
    </location>
</feature>
<feature type="domain" description="EGF-like" evidence="20">
    <location>
        <begin position="1477"/>
        <end position="1513"/>
    </location>
</feature>
<feature type="disulfide bond" evidence="16">
    <location>
        <begin position="922"/>
        <end position="931"/>
    </location>
</feature>
<evidence type="ECO:0000256" key="6">
    <source>
        <dbReference type="ARBA" id="ARBA00022525"/>
    </source>
</evidence>
<feature type="signal peptide" evidence="19">
    <location>
        <begin position="1"/>
        <end position="29"/>
    </location>
</feature>
<feature type="disulfide bond" evidence="16">
    <location>
        <begin position="401"/>
        <end position="410"/>
    </location>
</feature>
<dbReference type="GO" id="GO:0030097">
    <property type="term" value="P:hemopoiesis"/>
    <property type="evidence" value="ECO:0007669"/>
    <property type="project" value="UniProtKB-ARBA"/>
</dbReference>
<dbReference type="SMART" id="SM00179">
    <property type="entry name" value="EGF_CA"/>
    <property type="match status" value="17"/>
</dbReference>
<dbReference type="PROSITE" id="PS00022">
    <property type="entry name" value="EGF_1"/>
    <property type="match status" value="23"/>
</dbReference>
<keyword evidence="14 16" id="KW-1015">Disulfide bond</keyword>
<evidence type="ECO:0000313" key="23">
    <source>
        <dbReference type="EnsemblMetazoa" id="XP_030848231"/>
    </source>
</evidence>
<keyword evidence="9 19" id="KW-0732">Signal</keyword>
<feature type="domain" description="EGF-like" evidence="20">
    <location>
        <begin position="1282"/>
        <end position="1321"/>
    </location>
</feature>
<dbReference type="GO" id="GO:0005576">
    <property type="term" value="C:extracellular region"/>
    <property type="evidence" value="ECO:0007669"/>
    <property type="project" value="UniProtKB-SubCell"/>
</dbReference>
<keyword evidence="12 18" id="KW-1133">Transmembrane helix</keyword>
<evidence type="ECO:0000256" key="2">
    <source>
        <dbReference type="ARBA" id="ARBA00004496"/>
    </source>
</evidence>